<proteinExistence type="predicted"/>
<reference evidence="1" key="1">
    <citation type="journal article" date="2022" name="Int. J. Mol. Sci.">
        <title>Draft Genome of Tanacetum Coccineum: Genomic Comparison of Closely Related Tanacetum-Family Plants.</title>
        <authorList>
            <person name="Yamashiro T."/>
            <person name="Shiraishi A."/>
            <person name="Nakayama K."/>
            <person name="Satake H."/>
        </authorList>
    </citation>
    <scope>NUCLEOTIDE SEQUENCE</scope>
</reference>
<comment type="caution">
    <text evidence="1">The sequence shown here is derived from an EMBL/GenBank/DDBJ whole genome shotgun (WGS) entry which is preliminary data.</text>
</comment>
<evidence type="ECO:0000313" key="1">
    <source>
        <dbReference type="EMBL" id="GJS87627.1"/>
    </source>
</evidence>
<protein>
    <submittedName>
        <fullName evidence="1">Uncharacterized protein</fullName>
    </submittedName>
</protein>
<dbReference type="EMBL" id="BQNB010011214">
    <property type="protein sequence ID" value="GJS87627.1"/>
    <property type="molecule type" value="Genomic_DNA"/>
</dbReference>
<evidence type="ECO:0000313" key="2">
    <source>
        <dbReference type="Proteomes" id="UP001151760"/>
    </source>
</evidence>
<dbReference type="Proteomes" id="UP001151760">
    <property type="component" value="Unassembled WGS sequence"/>
</dbReference>
<reference evidence="1" key="2">
    <citation type="submission" date="2022-01" db="EMBL/GenBank/DDBJ databases">
        <authorList>
            <person name="Yamashiro T."/>
            <person name="Shiraishi A."/>
            <person name="Satake H."/>
            <person name="Nakayama K."/>
        </authorList>
    </citation>
    <scope>NUCLEOTIDE SEQUENCE</scope>
</reference>
<organism evidence="1 2">
    <name type="scientific">Tanacetum coccineum</name>
    <dbReference type="NCBI Taxonomy" id="301880"/>
    <lineage>
        <taxon>Eukaryota</taxon>
        <taxon>Viridiplantae</taxon>
        <taxon>Streptophyta</taxon>
        <taxon>Embryophyta</taxon>
        <taxon>Tracheophyta</taxon>
        <taxon>Spermatophyta</taxon>
        <taxon>Magnoliopsida</taxon>
        <taxon>eudicotyledons</taxon>
        <taxon>Gunneridae</taxon>
        <taxon>Pentapetalae</taxon>
        <taxon>asterids</taxon>
        <taxon>campanulids</taxon>
        <taxon>Asterales</taxon>
        <taxon>Asteraceae</taxon>
        <taxon>Asteroideae</taxon>
        <taxon>Anthemideae</taxon>
        <taxon>Anthemidinae</taxon>
        <taxon>Tanacetum</taxon>
    </lineage>
</organism>
<gene>
    <name evidence="1" type="ORF">Tco_0770263</name>
</gene>
<sequence>MIVMTSMVELESLFGHLFDALSNGENQVVTKSSAVTTADASDKCQQQQDSTSSTSTLATTITADGNFDFQNRRDLPRSTPLDRVEVLDEVSSDDNEVTEVKALIDLTDEEIVYVSKESVRNGEWIKISLEKKQSHVKTLGREEVKPVSKKITMLDHSKAEQMGILKDVLCQVGVTTILAKFLILDIPVDKDVLIVVRKNNMSEKKISQKYAVLLTKVLMTMYEAKHQRICECWLGYCANGSREQEMEFRLLDTTTLRELIDSSERLIAEEPAPGDPRVATTPFYF</sequence>
<accession>A0ABQ4ZFA3</accession>
<keyword evidence="2" id="KW-1185">Reference proteome</keyword>
<name>A0ABQ4ZFA3_9ASTR</name>